<keyword evidence="8" id="KW-1185">Reference proteome</keyword>
<name>A0ABW9Y9M9_9RHOB</name>
<dbReference type="Proteomes" id="UP001517376">
    <property type="component" value="Unassembled WGS sequence"/>
</dbReference>
<dbReference type="InterPro" id="IPR050330">
    <property type="entry name" value="Bact_OuterMem_StrucFunc"/>
</dbReference>
<reference evidence="8" key="1">
    <citation type="submission" date="2020-01" db="EMBL/GenBank/DDBJ databases">
        <title>Sphingomonas sp. strain CSW-10.</title>
        <authorList>
            <person name="Chen W.-M."/>
        </authorList>
    </citation>
    <scope>NUCLEOTIDE SEQUENCE [LARGE SCALE GENOMIC DNA]</scope>
    <source>
        <strain evidence="8">CCP-1</strain>
    </source>
</reference>
<evidence type="ECO:0000313" key="7">
    <source>
        <dbReference type="EMBL" id="NBE09233.1"/>
    </source>
</evidence>
<evidence type="ECO:0000256" key="4">
    <source>
        <dbReference type="PROSITE-ProRule" id="PRU00473"/>
    </source>
</evidence>
<sequence>MTAALLAVLTLATPALALDLRLPTTASPSGERHEALTSYNVPTGPWQAGTIPTTTAEGNFSQSAWKIPAADQTTLQILQPLRAQLADQGFTTVFECATAACGGFDFRYGTDILPEPQMHVDLGDFRFLAARRDGAGSSDWVTLIISRSADTGFVQMTRIGAEPVATPDMTLSSKSALAPGLPSVPPTAEPAALPQQDALTAALAAGQPATLSDLVFPSGRAELAPGDYPSLASLAAWLAANPAAQIELVGHTDASGNAQANTALSLARAEAARSALIARFGIDPARITTRGAGPAAPIATNDTAEGRAQNRRVEVITTPTL</sequence>
<proteinExistence type="predicted"/>
<dbReference type="PANTHER" id="PTHR30329:SF21">
    <property type="entry name" value="LIPOPROTEIN YIAD-RELATED"/>
    <property type="match status" value="1"/>
</dbReference>
<dbReference type="InterPro" id="IPR006664">
    <property type="entry name" value="OMP_bac"/>
</dbReference>
<dbReference type="Gene3D" id="3.30.1330.60">
    <property type="entry name" value="OmpA-like domain"/>
    <property type="match status" value="1"/>
</dbReference>
<feature type="chain" id="PRO_5045578322" evidence="5">
    <location>
        <begin position="18"/>
        <end position="321"/>
    </location>
</feature>
<evidence type="ECO:0000256" key="2">
    <source>
        <dbReference type="ARBA" id="ARBA00023136"/>
    </source>
</evidence>
<evidence type="ECO:0000256" key="1">
    <source>
        <dbReference type="ARBA" id="ARBA00004442"/>
    </source>
</evidence>
<dbReference type="PANTHER" id="PTHR30329">
    <property type="entry name" value="STATOR ELEMENT OF FLAGELLAR MOTOR COMPLEX"/>
    <property type="match status" value="1"/>
</dbReference>
<comment type="subcellular location">
    <subcellularLocation>
        <location evidence="1">Cell outer membrane</location>
    </subcellularLocation>
</comment>
<keyword evidence="3" id="KW-0998">Cell outer membrane</keyword>
<evidence type="ECO:0000256" key="3">
    <source>
        <dbReference type="ARBA" id="ARBA00023237"/>
    </source>
</evidence>
<dbReference type="EMBL" id="JAAATW010000004">
    <property type="protein sequence ID" value="NBE09233.1"/>
    <property type="molecule type" value="Genomic_DNA"/>
</dbReference>
<dbReference type="RefSeq" id="WP_161768297.1">
    <property type="nucleotide sequence ID" value="NZ_JAAATW010000004.1"/>
</dbReference>
<keyword evidence="2 4" id="KW-0472">Membrane</keyword>
<dbReference type="Pfam" id="PF00691">
    <property type="entry name" value="OmpA"/>
    <property type="match status" value="1"/>
</dbReference>
<feature type="domain" description="OmpA-like" evidence="6">
    <location>
        <begin position="203"/>
        <end position="321"/>
    </location>
</feature>
<gene>
    <name evidence="7" type="ORF">GU920_16935</name>
</gene>
<evidence type="ECO:0000259" key="6">
    <source>
        <dbReference type="PROSITE" id="PS51123"/>
    </source>
</evidence>
<evidence type="ECO:0000313" key="8">
    <source>
        <dbReference type="Proteomes" id="UP001517376"/>
    </source>
</evidence>
<organism evidence="7 8">
    <name type="scientific">Paragemmobacter ruber</name>
    <dbReference type="NCBI Taxonomy" id="1985673"/>
    <lineage>
        <taxon>Bacteria</taxon>
        <taxon>Pseudomonadati</taxon>
        <taxon>Pseudomonadota</taxon>
        <taxon>Alphaproteobacteria</taxon>
        <taxon>Rhodobacterales</taxon>
        <taxon>Paracoccaceae</taxon>
        <taxon>Paragemmobacter</taxon>
    </lineage>
</organism>
<dbReference type="SUPFAM" id="SSF103088">
    <property type="entry name" value="OmpA-like"/>
    <property type="match status" value="1"/>
</dbReference>
<dbReference type="CDD" id="cd07185">
    <property type="entry name" value="OmpA_C-like"/>
    <property type="match status" value="1"/>
</dbReference>
<accession>A0ABW9Y9M9</accession>
<keyword evidence="5" id="KW-0732">Signal</keyword>
<comment type="caution">
    <text evidence="7">The sequence shown here is derived from an EMBL/GenBank/DDBJ whole genome shotgun (WGS) entry which is preliminary data.</text>
</comment>
<evidence type="ECO:0000256" key="5">
    <source>
        <dbReference type="SAM" id="SignalP"/>
    </source>
</evidence>
<dbReference type="InterPro" id="IPR006665">
    <property type="entry name" value="OmpA-like"/>
</dbReference>
<dbReference type="InterPro" id="IPR036737">
    <property type="entry name" value="OmpA-like_sf"/>
</dbReference>
<protein>
    <submittedName>
        <fullName evidence="7">OmpA family protein</fullName>
    </submittedName>
</protein>
<feature type="signal peptide" evidence="5">
    <location>
        <begin position="1"/>
        <end position="17"/>
    </location>
</feature>
<dbReference type="PROSITE" id="PS51123">
    <property type="entry name" value="OMPA_2"/>
    <property type="match status" value="1"/>
</dbReference>
<dbReference type="PRINTS" id="PR01021">
    <property type="entry name" value="OMPADOMAIN"/>
</dbReference>